<sequence length="152" mass="17357">MTLVKYTPRSRLAPWSEFEIFSNRISQLLGESWITPEPSGSWFPAVDVEETADEVILGAELPGMLEEDVHVEIENNILTVRGEKREERKEKRSYHVRERSYGSFKRTFTVPQSVQMDSIQAGFDNGILTVRMPKAPNAKGRRIEIGSMEKEG</sequence>
<dbReference type="InterPro" id="IPR008978">
    <property type="entry name" value="HSP20-like_chaperone"/>
</dbReference>
<accession>A0A381WD62</accession>
<dbReference type="PANTHER" id="PTHR11527">
    <property type="entry name" value="HEAT-SHOCK PROTEIN 20 FAMILY MEMBER"/>
    <property type="match status" value="1"/>
</dbReference>
<dbReference type="SUPFAM" id="SSF49764">
    <property type="entry name" value="HSP20-like chaperones"/>
    <property type="match status" value="1"/>
</dbReference>
<evidence type="ECO:0000259" key="1">
    <source>
        <dbReference type="PROSITE" id="PS01031"/>
    </source>
</evidence>
<evidence type="ECO:0000313" key="2">
    <source>
        <dbReference type="EMBL" id="SVA50251.1"/>
    </source>
</evidence>
<dbReference type="CDD" id="cd06464">
    <property type="entry name" value="ACD_sHsps-like"/>
    <property type="match status" value="1"/>
</dbReference>
<dbReference type="Pfam" id="PF00011">
    <property type="entry name" value="HSP20"/>
    <property type="match status" value="1"/>
</dbReference>
<dbReference type="EMBL" id="UINC01011379">
    <property type="protein sequence ID" value="SVA50251.1"/>
    <property type="molecule type" value="Genomic_DNA"/>
</dbReference>
<reference evidence="2" key="1">
    <citation type="submission" date="2018-05" db="EMBL/GenBank/DDBJ databases">
        <authorList>
            <person name="Lanie J.A."/>
            <person name="Ng W.-L."/>
            <person name="Kazmierczak K.M."/>
            <person name="Andrzejewski T.M."/>
            <person name="Davidsen T.M."/>
            <person name="Wayne K.J."/>
            <person name="Tettelin H."/>
            <person name="Glass J.I."/>
            <person name="Rusch D."/>
            <person name="Podicherti R."/>
            <person name="Tsui H.-C.T."/>
            <person name="Winkler M.E."/>
        </authorList>
    </citation>
    <scope>NUCLEOTIDE SEQUENCE</scope>
</reference>
<protein>
    <recommendedName>
        <fullName evidence="1">SHSP domain-containing protein</fullName>
    </recommendedName>
</protein>
<dbReference type="InterPro" id="IPR031107">
    <property type="entry name" value="Small_HSP"/>
</dbReference>
<dbReference type="AlphaFoldDB" id="A0A381WD62"/>
<dbReference type="PROSITE" id="PS01031">
    <property type="entry name" value="SHSP"/>
    <property type="match status" value="1"/>
</dbReference>
<dbReference type="InterPro" id="IPR002068">
    <property type="entry name" value="A-crystallin/Hsp20_dom"/>
</dbReference>
<name>A0A381WD62_9ZZZZ</name>
<gene>
    <name evidence="2" type="ORF">METZ01_LOCUS103105</name>
</gene>
<proteinExistence type="predicted"/>
<organism evidence="2">
    <name type="scientific">marine metagenome</name>
    <dbReference type="NCBI Taxonomy" id="408172"/>
    <lineage>
        <taxon>unclassified sequences</taxon>
        <taxon>metagenomes</taxon>
        <taxon>ecological metagenomes</taxon>
    </lineage>
</organism>
<feature type="domain" description="SHSP" evidence="1">
    <location>
        <begin position="37"/>
        <end position="151"/>
    </location>
</feature>
<dbReference type="Gene3D" id="2.60.40.790">
    <property type="match status" value="1"/>
</dbReference>